<keyword evidence="10" id="KW-1185">Reference proteome</keyword>
<dbReference type="InterPro" id="IPR005920">
    <property type="entry name" value="HutI"/>
</dbReference>
<keyword evidence="6 7" id="KW-0408">Iron</keyword>
<proteinExistence type="inferred from homology"/>
<feature type="binding site" evidence="7">
    <location>
        <position position="253"/>
    </location>
    <ligand>
        <name>4-imidazolone-5-propanoate</name>
        <dbReference type="ChEBI" id="CHEBI:77893"/>
    </ligand>
</feature>
<protein>
    <recommendedName>
        <fullName evidence="1 7">Imidazolonepropionase</fullName>
        <ecNumber evidence="1 7">3.5.2.7</ecNumber>
    </recommendedName>
    <alternativeName>
        <fullName evidence="7">Imidazolone-5-propionate hydrolase</fullName>
    </alternativeName>
</protein>
<reference evidence="9 10" key="1">
    <citation type="submission" date="2019-11" db="EMBL/GenBank/DDBJ databases">
        <authorList>
            <person name="Im W.T."/>
        </authorList>
    </citation>
    <scope>NUCLEOTIDE SEQUENCE [LARGE SCALE GENOMIC DNA]</scope>
    <source>
        <strain evidence="9 10">SB-02</strain>
    </source>
</reference>
<feature type="binding site" evidence="7">
    <location>
        <position position="326"/>
    </location>
    <ligand>
        <name>N-formimidoyl-L-glutamate</name>
        <dbReference type="ChEBI" id="CHEBI:58928"/>
    </ligand>
</feature>
<accession>A0A6I6GNP4</accession>
<evidence type="ECO:0000313" key="9">
    <source>
        <dbReference type="EMBL" id="QGW28542.1"/>
    </source>
</evidence>
<organism evidence="9 10">
    <name type="scientific">Phnomibacter ginsenosidimutans</name>
    <dbReference type="NCBI Taxonomy" id="2676868"/>
    <lineage>
        <taxon>Bacteria</taxon>
        <taxon>Pseudomonadati</taxon>
        <taxon>Bacteroidota</taxon>
        <taxon>Chitinophagia</taxon>
        <taxon>Chitinophagales</taxon>
        <taxon>Chitinophagaceae</taxon>
        <taxon>Phnomibacter</taxon>
    </lineage>
</organism>
<dbReference type="InterPro" id="IPR011059">
    <property type="entry name" value="Metal-dep_hydrolase_composite"/>
</dbReference>
<comment type="function">
    <text evidence="7">Catalyzes the hydrolytic cleavage of the carbon-nitrogen bond in imidazolone-5-propanoate to yield N-formimidoyl-L-glutamate. It is the third step in the universal histidine degradation pathway.</text>
</comment>
<feature type="binding site" evidence="7">
    <location>
        <position position="250"/>
    </location>
    <ligand>
        <name>Zn(2+)</name>
        <dbReference type="ChEBI" id="CHEBI:29105"/>
    </ligand>
</feature>
<keyword evidence="4 7" id="KW-0369">Histidine metabolism</keyword>
<dbReference type="GO" id="GO:0050480">
    <property type="term" value="F:imidazolonepropionase activity"/>
    <property type="evidence" value="ECO:0007669"/>
    <property type="project" value="UniProtKB-UniRule"/>
</dbReference>
<evidence type="ECO:0000256" key="2">
    <source>
        <dbReference type="ARBA" id="ARBA00022723"/>
    </source>
</evidence>
<dbReference type="SUPFAM" id="SSF51338">
    <property type="entry name" value="Composite domain of metallo-dependent hydrolases"/>
    <property type="match status" value="1"/>
</dbReference>
<dbReference type="Gene3D" id="2.30.40.10">
    <property type="entry name" value="Urease, subunit C, domain 1"/>
    <property type="match status" value="1"/>
</dbReference>
<dbReference type="InterPro" id="IPR032466">
    <property type="entry name" value="Metal_Hydrolase"/>
</dbReference>
<comment type="pathway">
    <text evidence="7">Amino-acid degradation; L-histidine degradation into L-glutamate; N-formimidoyl-L-glutamate from L-histidine: step 3/3.</text>
</comment>
<dbReference type="Proteomes" id="UP000426027">
    <property type="component" value="Chromosome"/>
</dbReference>
<keyword evidence="2 7" id="KW-0479">Metal-binding</keyword>
<dbReference type="GO" id="GO:0005737">
    <property type="term" value="C:cytoplasm"/>
    <property type="evidence" value="ECO:0007669"/>
    <property type="project" value="UniProtKB-SubCell"/>
</dbReference>
<dbReference type="GO" id="GO:0019557">
    <property type="term" value="P:L-histidine catabolic process to glutamate and formate"/>
    <property type="evidence" value="ECO:0007669"/>
    <property type="project" value="UniProtKB-UniPathway"/>
</dbReference>
<dbReference type="Pfam" id="PF01979">
    <property type="entry name" value="Amidohydro_1"/>
    <property type="match status" value="1"/>
</dbReference>
<feature type="binding site" evidence="7">
    <location>
        <position position="329"/>
    </location>
    <ligand>
        <name>4-imidazolone-5-propanoate</name>
        <dbReference type="ChEBI" id="CHEBI:77893"/>
    </ligand>
</feature>
<dbReference type="EMBL" id="CP046566">
    <property type="protein sequence ID" value="QGW28542.1"/>
    <property type="molecule type" value="Genomic_DNA"/>
</dbReference>
<feature type="binding site" evidence="7">
    <location>
        <position position="80"/>
    </location>
    <ligand>
        <name>Zn(2+)</name>
        <dbReference type="ChEBI" id="CHEBI:29105"/>
    </ligand>
</feature>
<feature type="binding site" evidence="7">
    <location>
        <position position="82"/>
    </location>
    <ligand>
        <name>Fe(3+)</name>
        <dbReference type="ChEBI" id="CHEBI:29034"/>
    </ligand>
</feature>
<dbReference type="RefSeq" id="WP_157478895.1">
    <property type="nucleotide sequence ID" value="NZ_CP046566.1"/>
</dbReference>
<sequence length="413" mass="44081">MKQLFINIRQLVGVQQPAQPLRGEALGQLPLLENAYLQVVDGRIASFGAMSEVTTDMLHEASNIIDAAGRLLLPGFVDSHTHLVFAGTREAEFVLKLQGASYAAIAAAGGGIHSTAAKVQAASEDALYEAAWQRLQALMKTGTTAIEIKSGYGLTLEAELKMLRVIQRLKQTAPIPIKATFLGAHALPKNFADNRDAFVDALIQHWLPKVADEGLADFVDVFCEAGFFTPEETIRIARAAAALWMPAKLHVNQLQVSGGVQAAVAVNALSADHLECMDEAAIQTLAGSNTIGTMLPTAAFFLRLPYPPARQLIAAGAALALASDYNPGSSPSGYMQWVLALACIQMKMTPAEAINAMTINAAFALQLEEEVGSIAVGKRANLLLTKPMSGVDFMAYAFGEQHIEQVYINGLPV</sequence>
<dbReference type="SUPFAM" id="SSF51556">
    <property type="entry name" value="Metallo-dependent hydrolases"/>
    <property type="match status" value="1"/>
</dbReference>
<evidence type="ECO:0000256" key="5">
    <source>
        <dbReference type="ARBA" id="ARBA00022833"/>
    </source>
</evidence>
<feature type="binding site" evidence="7">
    <location>
        <position position="324"/>
    </location>
    <ligand>
        <name>Fe(3+)</name>
        <dbReference type="ChEBI" id="CHEBI:29034"/>
    </ligand>
</feature>
<keyword evidence="5 7" id="KW-0862">Zinc</keyword>
<evidence type="ECO:0000256" key="1">
    <source>
        <dbReference type="ARBA" id="ARBA00012864"/>
    </source>
</evidence>
<dbReference type="Gene3D" id="3.20.20.140">
    <property type="entry name" value="Metal-dependent hydrolases"/>
    <property type="match status" value="1"/>
</dbReference>
<evidence type="ECO:0000256" key="6">
    <source>
        <dbReference type="ARBA" id="ARBA00023004"/>
    </source>
</evidence>
<feature type="binding site" evidence="7">
    <location>
        <position position="185"/>
    </location>
    <ligand>
        <name>4-imidazolone-5-propanoate</name>
        <dbReference type="ChEBI" id="CHEBI:77893"/>
    </ligand>
</feature>
<feature type="binding site" evidence="7">
    <location>
        <position position="80"/>
    </location>
    <ligand>
        <name>Fe(3+)</name>
        <dbReference type="ChEBI" id="CHEBI:29034"/>
    </ligand>
</feature>
<dbReference type="EC" id="3.5.2.7" evidence="1 7"/>
<feature type="domain" description="Amidohydrolase-related" evidence="8">
    <location>
        <begin position="72"/>
        <end position="410"/>
    </location>
</feature>
<comment type="subcellular location">
    <subcellularLocation>
        <location evidence="7">Cytoplasm</location>
    </subcellularLocation>
</comment>
<dbReference type="GO" id="GO:0019556">
    <property type="term" value="P:L-histidine catabolic process to glutamate and formamide"/>
    <property type="evidence" value="ECO:0007669"/>
    <property type="project" value="UniProtKB-UniRule"/>
</dbReference>
<dbReference type="UniPathway" id="UPA00379">
    <property type="reaction ID" value="UER00551"/>
</dbReference>
<keyword evidence="3 7" id="KW-0378">Hydrolase</keyword>
<name>A0A6I6GNP4_9BACT</name>
<feature type="binding site" evidence="7">
    <location>
        <position position="250"/>
    </location>
    <ligand>
        <name>Fe(3+)</name>
        <dbReference type="ChEBI" id="CHEBI:29034"/>
    </ligand>
</feature>
<feature type="binding site" evidence="7">
    <location>
        <position position="324"/>
    </location>
    <ligand>
        <name>Zn(2+)</name>
        <dbReference type="ChEBI" id="CHEBI:29105"/>
    </ligand>
</feature>
<dbReference type="HAMAP" id="MF_00372">
    <property type="entry name" value="HutI"/>
    <property type="match status" value="1"/>
</dbReference>
<dbReference type="NCBIfam" id="TIGR01224">
    <property type="entry name" value="hutI"/>
    <property type="match status" value="1"/>
</dbReference>
<dbReference type="InterPro" id="IPR006680">
    <property type="entry name" value="Amidohydro-rel"/>
</dbReference>
<feature type="binding site" evidence="7">
    <location>
        <position position="82"/>
    </location>
    <ligand>
        <name>Zn(2+)</name>
        <dbReference type="ChEBI" id="CHEBI:29105"/>
    </ligand>
</feature>
<evidence type="ECO:0000256" key="4">
    <source>
        <dbReference type="ARBA" id="ARBA00022808"/>
    </source>
</evidence>
<evidence type="ECO:0000256" key="7">
    <source>
        <dbReference type="HAMAP-Rule" id="MF_00372"/>
    </source>
</evidence>
<comment type="similarity">
    <text evidence="7">Belongs to the metallo-dependent hydrolases superfamily. HutI family.</text>
</comment>
<dbReference type="GO" id="GO:0005506">
    <property type="term" value="F:iron ion binding"/>
    <property type="evidence" value="ECO:0007669"/>
    <property type="project" value="UniProtKB-UniRule"/>
</dbReference>
<dbReference type="PANTHER" id="PTHR42752:SF1">
    <property type="entry name" value="IMIDAZOLONEPROPIONASE-RELATED"/>
    <property type="match status" value="1"/>
</dbReference>
<feature type="binding site" evidence="7">
    <location>
        <position position="89"/>
    </location>
    <ligand>
        <name>4-imidazolone-5-propanoate</name>
        <dbReference type="ChEBI" id="CHEBI:77893"/>
    </ligand>
</feature>
<dbReference type="AlphaFoldDB" id="A0A6I6GNP4"/>
<gene>
    <name evidence="7" type="primary">hutI</name>
    <name evidence="9" type="ORF">GLV81_10915</name>
</gene>
<dbReference type="FunFam" id="3.20.20.140:FF:000007">
    <property type="entry name" value="Imidazolonepropionase"/>
    <property type="match status" value="1"/>
</dbReference>
<keyword evidence="7" id="KW-0963">Cytoplasm</keyword>
<feature type="binding site" evidence="7">
    <location>
        <position position="152"/>
    </location>
    <ligand>
        <name>4-imidazolone-5-propanoate</name>
        <dbReference type="ChEBI" id="CHEBI:77893"/>
    </ligand>
</feature>
<comment type="cofactor">
    <cofactor evidence="7">
        <name>Zn(2+)</name>
        <dbReference type="ChEBI" id="CHEBI:29105"/>
    </cofactor>
    <cofactor evidence="7">
        <name>Fe(3+)</name>
        <dbReference type="ChEBI" id="CHEBI:29034"/>
    </cofactor>
    <text evidence="7">Binds 1 zinc or iron ion per subunit.</text>
</comment>
<feature type="binding site" evidence="7">
    <location>
        <position position="328"/>
    </location>
    <ligand>
        <name>N-formimidoyl-L-glutamate</name>
        <dbReference type="ChEBI" id="CHEBI:58928"/>
    </ligand>
</feature>
<evidence type="ECO:0000256" key="3">
    <source>
        <dbReference type="ARBA" id="ARBA00022801"/>
    </source>
</evidence>
<feature type="binding site" evidence="7">
    <location>
        <position position="152"/>
    </location>
    <ligand>
        <name>N-formimidoyl-L-glutamate</name>
        <dbReference type="ChEBI" id="CHEBI:58928"/>
    </ligand>
</feature>
<dbReference type="GO" id="GO:0008270">
    <property type="term" value="F:zinc ion binding"/>
    <property type="evidence" value="ECO:0007669"/>
    <property type="project" value="UniProtKB-UniRule"/>
</dbReference>
<evidence type="ECO:0000313" key="10">
    <source>
        <dbReference type="Proteomes" id="UP000426027"/>
    </source>
</evidence>
<comment type="catalytic activity">
    <reaction evidence="7">
        <text>4-imidazolone-5-propanoate + H2O = N-formimidoyl-L-glutamate</text>
        <dbReference type="Rhea" id="RHEA:23660"/>
        <dbReference type="ChEBI" id="CHEBI:15377"/>
        <dbReference type="ChEBI" id="CHEBI:58928"/>
        <dbReference type="ChEBI" id="CHEBI:77893"/>
        <dbReference type="EC" id="3.5.2.7"/>
    </reaction>
</comment>
<dbReference type="KEGG" id="fls:GLV81_10915"/>
<evidence type="ECO:0000259" key="8">
    <source>
        <dbReference type="Pfam" id="PF01979"/>
    </source>
</evidence>
<dbReference type="PANTHER" id="PTHR42752">
    <property type="entry name" value="IMIDAZOLONEPROPIONASE"/>
    <property type="match status" value="1"/>
</dbReference>